<keyword evidence="3" id="KW-1185">Reference proteome</keyword>
<protein>
    <recommendedName>
        <fullName evidence="4">RxLR effector protein</fullName>
    </recommendedName>
</protein>
<evidence type="ECO:0008006" key="4">
    <source>
        <dbReference type="Google" id="ProtNLM"/>
    </source>
</evidence>
<sequence>MRRSDDRQPGDGEVDSKLLRSNSANVNAADAEDEERVGALSKIRNYLARNDFDMSKLSKMMDSDAYKMNLDNPPQFKKLLLDYLNNYQRKATKVKKVKPAIRVRPDVKRVTFSDAVSVQRFNP</sequence>
<dbReference type="KEGG" id="psoj:PHYSODRAFT_331095"/>
<dbReference type="AlphaFoldDB" id="G4ZG11"/>
<gene>
    <name evidence="2" type="ORF">PHYSODRAFT_331095</name>
</gene>
<dbReference type="RefSeq" id="XP_009526136.1">
    <property type="nucleotide sequence ID" value="XM_009527841.1"/>
</dbReference>
<accession>G4ZG11</accession>
<evidence type="ECO:0000313" key="3">
    <source>
        <dbReference type="Proteomes" id="UP000002640"/>
    </source>
</evidence>
<name>G4ZG11_PHYSP</name>
<organism evidence="2 3">
    <name type="scientific">Phytophthora sojae (strain P6497)</name>
    <name type="common">Soybean stem and root rot agent</name>
    <name type="synonym">Phytophthora megasperma f. sp. glycines</name>
    <dbReference type="NCBI Taxonomy" id="1094619"/>
    <lineage>
        <taxon>Eukaryota</taxon>
        <taxon>Sar</taxon>
        <taxon>Stramenopiles</taxon>
        <taxon>Oomycota</taxon>
        <taxon>Peronosporomycetes</taxon>
        <taxon>Peronosporales</taxon>
        <taxon>Peronosporaceae</taxon>
        <taxon>Phytophthora</taxon>
    </lineage>
</organism>
<dbReference type="GeneID" id="20646225"/>
<feature type="compositionally biased region" description="Basic and acidic residues" evidence="1">
    <location>
        <begin position="1"/>
        <end position="18"/>
    </location>
</feature>
<reference evidence="2 3" key="1">
    <citation type="journal article" date="2006" name="Science">
        <title>Phytophthora genome sequences uncover evolutionary origins and mechanisms of pathogenesis.</title>
        <authorList>
            <person name="Tyler B.M."/>
            <person name="Tripathy S."/>
            <person name="Zhang X."/>
            <person name="Dehal P."/>
            <person name="Jiang R.H."/>
            <person name="Aerts A."/>
            <person name="Arredondo F.D."/>
            <person name="Baxter L."/>
            <person name="Bensasson D."/>
            <person name="Beynon J.L."/>
            <person name="Chapman J."/>
            <person name="Damasceno C.M."/>
            <person name="Dorrance A.E."/>
            <person name="Dou D."/>
            <person name="Dickerman A.W."/>
            <person name="Dubchak I.L."/>
            <person name="Garbelotto M."/>
            <person name="Gijzen M."/>
            <person name="Gordon S.G."/>
            <person name="Govers F."/>
            <person name="Grunwald N.J."/>
            <person name="Huang W."/>
            <person name="Ivors K.L."/>
            <person name="Jones R.W."/>
            <person name="Kamoun S."/>
            <person name="Krampis K."/>
            <person name="Lamour K.H."/>
            <person name="Lee M.K."/>
            <person name="McDonald W.H."/>
            <person name="Medina M."/>
            <person name="Meijer H.J."/>
            <person name="Nordberg E.K."/>
            <person name="Maclean D.J."/>
            <person name="Ospina-Giraldo M.D."/>
            <person name="Morris P.F."/>
            <person name="Phuntumart V."/>
            <person name="Putnam N.H."/>
            <person name="Rash S."/>
            <person name="Rose J.K."/>
            <person name="Sakihama Y."/>
            <person name="Salamov A.A."/>
            <person name="Savidor A."/>
            <person name="Scheuring C.F."/>
            <person name="Smith B.M."/>
            <person name="Sobral B.W."/>
            <person name="Terry A."/>
            <person name="Torto-Alalibo T.A."/>
            <person name="Win J."/>
            <person name="Xu Z."/>
            <person name="Zhang H."/>
            <person name="Grigoriev I.V."/>
            <person name="Rokhsar D.S."/>
            <person name="Boore J.L."/>
        </authorList>
    </citation>
    <scope>NUCLEOTIDE SEQUENCE [LARGE SCALE GENOMIC DNA]</scope>
    <source>
        <strain evidence="2 3">P6497</strain>
    </source>
</reference>
<dbReference type="Proteomes" id="UP000002640">
    <property type="component" value="Unassembled WGS sequence"/>
</dbReference>
<dbReference type="EMBL" id="JH159154">
    <property type="protein sequence ID" value="EGZ17078.1"/>
    <property type="molecule type" value="Genomic_DNA"/>
</dbReference>
<evidence type="ECO:0000313" key="2">
    <source>
        <dbReference type="EMBL" id="EGZ17078.1"/>
    </source>
</evidence>
<feature type="compositionally biased region" description="Low complexity" evidence="1">
    <location>
        <begin position="20"/>
        <end position="29"/>
    </location>
</feature>
<proteinExistence type="predicted"/>
<evidence type="ECO:0000256" key="1">
    <source>
        <dbReference type="SAM" id="MobiDB-lite"/>
    </source>
</evidence>
<dbReference type="InParanoid" id="G4ZG11"/>
<feature type="region of interest" description="Disordered" evidence="1">
    <location>
        <begin position="1"/>
        <end position="34"/>
    </location>
</feature>